<dbReference type="NCBIfam" id="TIGR03625">
    <property type="entry name" value="L3_bact"/>
    <property type="match status" value="1"/>
</dbReference>
<name>U1G9Q1_9ACTN</name>
<dbReference type="EMBL" id="AOSS01000347">
    <property type="protein sequence ID" value="ERF55080.1"/>
    <property type="molecule type" value="Genomic_DNA"/>
</dbReference>
<dbReference type="GO" id="GO:0022625">
    <property type="term" value="C:cytosolic large ribosomal subunit"/>
    <property type="evidence" value="ECO:0007669"/>
    <property type="project" value="TreeGrafter"/>
</dbReference>
<keyword evidence="4 7" id="KW-0689">Ribosomal protein</keyword>
<proteinExistence type="inferred from homology"/>
<dbReference type="AlphaFoldDB" id="U1G9Q1"/>
<protein>
    <recommendedName>
        <fullName evidence="6 8">50S ribosomal protein L3</fullName>
    </recommendedName>
</protein>
<comment type="caution">
    <text evidence="10">The sequence shown here is derived from an EMBL/GenBank/DDBJ whole genome shotgun (WGS) entry which is preliminary data.</text>
</comment>
<dbReference type="PATRIC" id="fig|1160719.4.peg.1790"/>
<comment type="subunit">
    <text evidence="8">Part of the 50S ribosomal subunit. Forms a cluster with proteins L14 and L19.</text>
</comment>
<dbReference type="FunFam" id="2.40.30.10:FF:000004">
    <property type="entry name" value="50S ribosomal protein L3"/>
    <property type="match status" value="1"/>
</dbReference>
<evidence type="ECO:0000256" key="6">
    <source>
        <dbReference type="NCBIfam" id="TIGR03625"/>
    </source>
</evidence>
<dbReference type="RefSeq" id="WP_021104886.1">
    <property type="nucleotide sequence ID" value="NZ_AOSS01000347.1"/>
</dbReference>
<feature type="region of interest" description="Disordered" evidence="9">
    <location>
        <begin position="43"/>
        <end position="66"/>
    </location>
</feature>
<dbReference type="Proteomes" id="UP000016307">
    <property type="component" value="Unassembled WGS sequence"/>
</dbReference>
<evidence type="ECO:0000256" key="3">
    <source>
        <dbReference type="ARBA" id="ARBA00022884"/>
    </source>
</evidence>
<dbReference type="Pfam" id="PF00297">
    <property type="entry name" value="Ribosomal_L3"/>
    <property type="match status" value="1"/>
</dbReference>
<feature type="non-terminal residue" evidence="10">
    <location>
        <position position="1"/>
    </location>
</feature>
<dbReference type="GO" id="GO:0006412">
    <property type="term" value="P:translation"/>
    <property type="evidence" value="ECO:0007669"/>
    <property type="project" value="UniProtKB-UniRule"/>
</dbReference>
<dbReference type="InterPro" id="IPR019926">
    <property type="entry name" value="Ribosomal_uL3_CS"/>
</dbReference>
<organism evidence="10 11">
    <name type="scientific">Cutibacterium granulosum DSM 20700</name>
    <dbReference type="NCBI Taxonomy" id="1160719"/>
    <lineage>
        <taxon>Bacteria</taxon>
        <taxon>Bacillati</taxon>
        <taxon>Actinomycetota</taxon>
        <taxon>Actinomycetes</taxon>
        <taxon>Propionibacteriales</taxon>
        <taxon>Propionibacteriaceae</taxon>
        <taxon>Cutibacterium</taxon>
    </lineage>
</organism>
<evidence type="ECO:0000256" key="5">
    <source>
        <dbReference type="ARBA" id="ARBA00023274"/>
    </source>
</evidence>
<dbReference type="OrthoDB" id="9806135at2"/>
<dbReference type="InterPro" id="IPR009000">
    <property type="entry name" value="Transl_B-barrel_sf"/>
</dbReference>
<dbReference type="PROSITE" id="PS00474">
    <property type="entry name" value="RIBOSOMAL_L3"/>
    <property type="match status" value="1"/>
</dbReference>
<evidence type="ECO:0000256" key="2">
    <source>
        <dbReference type="ARBA" id="ARBA00022730"/>
    </source>
</evidence>
<dbReference type="PANTHER" id="PTHR11229">
    <property type="entry name" value="50S RIBOSOMAL PROTEIN L3"/>
    <property type="match status" value="1"/>
</dbReference>
<dbReference type="GO" id="GO:0019843">
    <property type="term" value="F:rRNA binding"/>
    <property type="evidence" value="ECO:0007669"/>
    <property type="project" value="UniProtKB-KW"/>
</dbReference>
<gene>
    <name evidence="10" type="primary">rplC</name>
    <name evidence="10" type="ORF">H641_09448</name>
</gene>
<accession>U1G9Q1</accession>
<sequence length="130" mass="13328">SEYTLGQEISADVFADADIVDVTGTSKGKGTAGVMKRHGFGGLRATHGVHRKHRSPGSIGGCSTPGKVLKGMRMAGRMGAERVTVQNLKVHSVDAERGLILVRGAVPGPKGSLVVVRSAAKKAAKNGDAA</sequence>
<evidence type="ECO:0000256" key="4">
    <source>
        <dbReference type="ARBA" id="ARBA00022980"/>
    </source>
</evidence>
<dbReference type="PANTHER" id="PTHR11229:SF16">
    <property type="entry name" value="LARGE RIBOSOMAL SUBUNIT PROTEIN UL3C"/>
    <property type="match status" value="1"/>
</dbReference>
<keyword evidence="11" id="KW-1185">Reference proteome</keyword>
<evidence type="ECO:0000256" key="1">
    <source>
        <dbReference type="ARBA" id="ARBA00006540"/>
    </source>
</evidence>
<keyword evidence="5 7" id="KW-0687">Ribonucleoprotein</keyword>
<dbReference type="InterPro" id="IPR000597">
    <property type="entry name" value="Ribosomal_uL3"/>
</dbReference>
<evidence type="ECO:0000256" key="7">
    <source>
        <dbReference type="RuleBase" id="RU003905"/>
    </source>
</evidence>
<dbReference type="InterPro" id="IPR019927">
    <property type="entry name" value="Ribosomal_uL3_bac/org-type"/>
</dbReference>
<evidence type="ECO:0000313" key="11">
    <source>
        <dbReference type="Proteomes" id="UP000016307"/>
    </source>
</evidence>
<dbReference type="Gene3D" id="2.40.30.10">
    <property type="entry name" value="Translation factors"/>
    <property type="match status" value="1"/>
</dbReference>
<dbReference type="GO" id="GO:0003735">
    <property type="term" value="F:structural constituent of ribosome"/>
    <property type="evidence" value="ECO:0007669"/>
    <property type="project" value="UniProtKB-UniRule"/>
</dbReference>
<evidence type="ECO:0000256" key="9">
    <source>
        <dbReference type="SAM" id="MobiDB-lite"/>
    </source>
</evidence>
<reference evidence="10 11" key="1">
    <citation type="journal article" date="2013" name="BMC Genomics">
        <title>Comparative genomics reveals distinct host-interacting traits of three major human-associated propionibacteria.</title>
        <authorList>
            <person name="Mak T.N."/>
            <person name="Schmid M."/>
            <person name="Brzuszkiewicz E."/>
            <person name="Zeng G."/>
            <person name="Meyer R."/>
            <person name="Sfanos K.S."/>
            <person name="Brinkmann V."/>
            <person name="Meyer T.F."/>
            <person name="Bruggemann H."/>
        </authorList>
    </citation>
    <scope>NUCLEOTIDE SEQUENCE [LARGE SCALE GENOMIC DNA]</scope>
    <source>
        <strain evidence="10 11">DSM 20700</strain>
    </source>
</reference>
<evidence type="ECO:0000256" key="8">
    <source>
        <dbReference type="RuleBase" id="RU003906"/>
    </source>
</evidence>
<dbReference type="SUPFAM" id="SSF50447">
    <property type="entry name" value="Translation proteins"/>
    <property type="match status" value="1"/>
</dbReference>
<comment type="function">
    <text evidence="8">One of the primary rRNA binding proteins, it binds directly near the 3'-end of the 23S rRNA, where it nucleates assembly of the 50S subunit.</text>
</comment>
<evidence type="ECO:0000313" key="10">
    <source>
        <dbReference type="EMBL" id="ERF55080.1"/>
    </source>
</evidence>
<keyword evidence="2 8" id="KW-0699">rRNA-binding</keyword>
<comment type="similarity">
    <text evidence="1 7">Belongs to the universal ribosomal protein uL3 family.</text>
</comment>
<keyword evidence="3 8" id="KW-0694">RNA-binding</keyword>